<comment type="caution">
    <text evidence="1">The sequence shown here is derived from an EMBL/GenBank/DDBJ whole genome shotgun (WGS) entry which is preliminary data.</text>
</comment>
<dbReference type="AlphaFoldDB" id="A0A9X0BU56"/>
<sequence>MVEGHLDGKSMAKPPRLFCDDAWLVKLKRTDTALHPEKKGSLKVEDKNGELKEVAIEDVRDYRTALWDLDSETGLRWTRDNKRPYYWSDDLYVYILNDLYNGIAYRIAPRQLGLSQRLRIRPFRARARARRVLVPSKPPLKLIIWDPEHSRHI</sequence>
<organism evidence="1 2">
    <name type="scientific">Penicillium diatomitis</name>
    <dbReference type="NCBI Taxonomy" id="2819901"/>
    <lineage>
        <taxon>Eukaryota</taxon>
        <taxon>Fungi</taxon>
        <taxon>Dikarya</taxon>
        <taxon>Ascomycota</taxon>
        <taxon>Pezizomycotina</taxon>
        <taxon>Eurotiomycetes</taxon>
        <taxon>Eurotiomycetidae</taxon>
        <taxon>Eurotiales</taxon>
        <taxon>Aspergillaceae</taxon>
        <taxon>Penicillium</taxon>
    </lineage>
</organism>
<dbReference type="Proteomes" id="UP001148312">
    <property type="component" value="Unassembled WGS sequence"/>
</dbReference>
<reference evidence="1" key="1">
    <citation type="submission" date="2022-12" db="EMBL/GenBank/DDBJ databases">
        <authorList>
            <person name="Petersen C."/>
        </authorList>
    </citation>
    <scope>NUCLEOTIDE SEQUENCE</scope>
    <source>
        <strain evidence="1">IBT 30728</strain>
    </source>
</reference>
<gene>
    <name evidence="1" type="ORF">N7539_005962</name>
</gene>
<evidence type="ECO:0000313" key="2">
    <source>
        <dbReference type="Proteomes" id="UP001148312"/>
    </source>
</evidence>
<dbReference type="RefSeq" id="XP_056789436.1">
    <property type="nucleotide sequence ID" value="XM_056935564.1"/>
</dbReference>
<proteinExistence type="predicted"/>
<dbReference type="EMBL" id="JAPWDQ010000006">
    <property type="protein sequence ID" value="KAJ5484166.1"/>
    <property type="molecule type" value="Genomic_DNA"/>
</dbReference>
<dbReference type="GeneID" id="81625813"/>
<accession>A0A9X0BU56</accession>
<reference evidence="1" key="2">
    <citation type="journal article" date="2023" name="IMA Fungus">
        <title>Comparative genomic study of the Penicillium genus elucidates a diverse pangenome and 15 lateral gene transfer events.</title>
        <authorList>
            <person name="Petersen C."/>
            <person name="Sorensen T."/>
            <person name="Nielsen M.R."/>
            <person name="Sondergaard T.E."/>
            <person name="Sorensen J.L."/>
            <person name="Fitzpatrick D.A."/>
            <person name="Frisvad J.C."/>
            <person name="Nielsen K.L."/>
        </authorList>
    </citation>
    <scope>NUCLEOTIDE SEQUENCE</scope>
    <source>
        <strain evidence="1">IBT 30728</strain>
    </source>
</reference>
<evidence type="ECO:0000313" key="1">
    <source>
        <dbReference type="EMBL" id="KAJ5484166.1"/>
    </source>
</evidence>
<keyword evidence="2" id="KW-1185">Reference proteome</keyword>
<name>A0A9X0BU56_9EURO</name>
<protein>
    <submittedName>
        <fullName evidence="1">Uncharacterized protein</fullName>
    </submittedName>
</protein>